<dbReference type="InterPro" id="IPR029058">
    <property type="entry name" value="AB_hydrolase_fold"/>
</dbReference>
<keyword evidence="4" id="KW-1185">Reference proteome</keyword>
<accession>A0A2I0AKR0</accession>
<dbReference type="Proteomes" id="UP000236161">
    <property type="component" value="Unassembled WGS sequence"/>
</dbReference>
<dbReference type="EC" id="3.1.1.78" evidence="3"/>
<dbReference type="EMBL" id="KZ451975">
    <property type="protein sequence ID" value="PKA56137.1"/>
    <property type="molecule type" value="Genomic_DNA"/>
</dbReference>
<dbReference type="GO" id="GO:0050529">
    <property type="term" value="F:polyneuridine-aldehyde esterase activity"/>
    <property type="evidence" value="ECO:0007669"/>
    <property type="project" value="UniProtKB-EC"/>
</dbReference>
<feature type="domain" description="AB hydrolase-1" evidence="2">
    <location>
        <begin position="3"/>
        <end position="185"/>
    </location>
</feature>
<dbReference type="GO" id="GO:0009696">
    <property type="term" value="P:salicylic acid metabolic process"/>
    <property type="evidence" value="ECO:0007669"/>
    <property type="project" value="TreeGrafter"/>
</dbReference>
<dbReference type="GO" id="GO:0080031">
    <property type="term" value="F:methyl salicylate esterase activity"/>
    <property type="evidence" value="ECO:0007669"/>
    <property type="project" value="TreeGrafter"/>
</dbReference>
<evidence type="ECO:0000313" key="4">
    <source>
        <dbReference type="Proteomes" id="UP000236161"/>
    </source>
</evidence>
<gene>
    <name evidence="3" type="primary">SABP2</name>
    <name evidence="3" type="ORF">AXF42_Ash015622</name>
</gene>
<dbReference type="Pfam" id="PF12697">
    <property type="entry name" value="Abhydrolase_6"/>
    <property type="match status" value="1"/>
</dbReference>
<reference evidence="3 4" key="1">
    <citation type="journal article" date="2017" name="Nature">
        <title>The Apostasia genome and the evolution of orchids.</title>
        <authorList>
            <person name="Zhang G.Q."/>
            <person name="Liu K.W."/>
            <person name="Li Z."/>
            <person name="Lohaus R."/>
            <person name="Hsiao Y.Y."/>
            <person name="Niu S.C."/>
            <person name="Wang J.Y."/>
            <person name="Lin Y.C."/>
            <person name="Xu Q."/>
            <person name="Chen L.J."/>
            <person name="Yoshida K."/>
            <person name="Fujiwara S."/>
            <person name="Wang Z.W."/>
            <person name="Zhang Y.Q."/>
            <person name="Mitsuda N."/>
            <person name="Wang M."/>
            <person name="Liu G.H."/>
            <person name="Pecoraro L."/>
            <person name="Huang H.X."/>
            <person name="Xiao X.J."/>
            <person name="Lin M."/>
            <person name="Wu X.Y."/>
            <person name="Wu W.L."/>
            <person name="Chen Y.Y."/>
            <person name="Chang S.B."/>
            <person name="Sakamoto S."/>
            <person name="Ohme-Takagi M."/>
            <person name="Yagi M."/>
            <person name="Zeng S.J."/>
            <person name="Shen C.Y."/>
            <person name="Yeh C.M."/>
            <person name="Luo Y.B."/>
            <person name="Tsai W.C."/>
            <person name="Van de Peer Y."/>
            <person name="Liu Z.J."/>
        </authorList>
    </citation>
    <scope>NUCLEOTIDE SEQUENCE [LARGE SCALE GENOMIC DNA]</scope>
    <source>
        <strain evidence="4">cv. Shenzhen</strain>
        <tissue evidence="3">Stem</tissue>
    </source>
</reference>
<sequence>MRSQGFNVEAIDLAGAGADSRRVPEEVSTFAEYNQPLTNLIEASPEGEKLILVGHSFGGMSLGLAMEAYPEKIAAGVFVTAFMPDTTHSPSHILEQAYLSFSDQDLTLATLMVRTTALFLAELGKKPALTKERYGSVDKFYILCDEDKAISADLQQLMIKNNPVKEVIQIKGADHMPMLSKSQELCNFLVKIINYYD</sequence>
<dbReference type="InterPro" id="IPR000073">
    <property type="entry name" value="AB_hydrolase_1"/>
</dbReference>
<dbReference type="STRING" id="1088818.A0A2I0AKR0"/>
<evidence type="ECO:0000256" key="1">
    <source>
        <dbReference type="ARBA" id="ARBA00022801"/>
    </source>
</evidence>
<dbReference type="Gene3D" id="3.40.50.1820">
    <property type="entry name" value="alpha/beta hydrolase"/>
    <property type="match status" value="1"/>
</dbReference>
<proteinExistence type="predicted"/>
<dbReference type="PANTHER" id="PTHR10992:SF1083">
    <property type="entry name" value="METHYLESTERASE 1"/>
    <property type="match status" value="1"/>
</dbReference>
<dbReference type="AlphaFoldDB" id="A0A2I0AKR0"/>
<keyword evidence="1 3" id="KW-0378">Hydrolase</keyword>
<dbReference type="InterPro" id="IPR045889">
    <property type="entry name" value="MES/HNL"/>
</dbReference>
<protein>
    <submittedName>
        <fullName evidence="3">Salicylic acid-binding protein 2</fullName>
        <ecNumber evidence="3">3.1.1.78</ecNumber>
    </submittedName>
</protein>
<dbReference type="OrthoDB" id="408373at2759"/>
<dbReference type="PANTHER" id="PTHR10992">
    <property type="entry name" value="METHYLESTERASE FAMILY MEMBER"/>
    <property type="match status" value="1"/>
</dbReference>
<organism evidence="3 4">
    <name type="scientific">Apostasia shenzhenica</name>
    <dbReference type="NCBI Taxonomy" id="1088818"/>
    <lineage>
        <taxon>Eukaryota</taxon>
        <taxon>Viridiplantae</taxon>
        <taxon>Streptophyta</taxon>
        <taxon>Embryophyta</taxon>
        <taxon>Tracheophyta</taxon>
        <taxon>Spermatophyta</taxon>
        <taxon>Magnoliopsida</taxon>
        <taxon>Liliopsida</taxon>
        <taxon>Asparagales</taxon>
        <taxon>Orchidaceae</taxon>
        <taxon>Apostasioideae</taxon>
        <taxon>Apostasia</taxon>
    </lineage>
</organism>
<dbReference type="GO" id="GO:0009694">
    <property type="term" value="P:jasmonic acid metabolic process"/>
    <property type="evidence" value="ECO:0007669"/>
    <property type="project" value="TreeGrafter"/>
</dbReference>
<evidence type="ECO:0000313" key="3">
    <source>
        <dbReference type="EMBL" id="PKA56137.1"/>
    </source>
</evidence>
<dbReference type="GO" id="GO:0080032">
    <property type="term" value="F:methyl jasmonate esterase activity"/>
    <property type="evidence" value="ECO:0007669"/>
    <property type="project" value="TreeGrafter"/>
</dbReference>
<dbReference type="GO" id="GO:0080030">
    <property type="term" value="F:methyl indole-3-acetate esterase activity"/>
    <property type="evidence" value="ECO:0007669"/>
    <property type="project" value="TreeGrafter"/>
</dbReference>
<evidence type="ECO:0000259" key="2">
    <source>
        <dbReference type="Pfam" id="PF12697"/>
    </source>
</evidence>
<dbReference type="SUPFAM" id="SSF53474">
    <property type="entry name" value="alpha/beta-Hydrolases"/>
    <property type="match status" value="1"/>
</dbReference>
<name>A0A2I0AKR0_9ASPA</name>